<evidence type="ECO:0000313" key="2">
    <source>
        <dbReference type="EMBL" id="PHJ25387.1"/>
    </source>
</evidence>
<dbReference type="EMBL" id="MIGC01000294">
    <property type="protein sequence ID" value="PHJ25387.1"/>
    <property type="molecule type" value="Genomic_DNA"/>
</dbReference>
<dbReference type="OrthoDB" id="392892at2759"/>
<dbReference type="Gene3D" id="1.10.150.390">
    <property type="match status" value="1"/>
</dbReference>
<keyword evidence="2" id="KW-0804">Transcription</keyword>
<protein>
    <submittedName>
        <fullName evidence="2">Dna-directed rna polymerase subunit beta</fullName>
    </submittedName>
</protein>
<organism evidence="2 3">
    <name type="scientific">Cystoisospora suis</name>
    <dbReference type="NCBI Taxonomy" id="483139"/>
    <lineage>
        <taxon>Eukaryota</taxon>
        <taxon>Sar</taxon>
        <taxon>Alveolata</taxon>
        <taxon>Apicomplexa</taxon>
        <taxon>Conoidasida</taxon>
        <taxon>Coccidia</taxon>
        <taxon>Eucoccidiorida</taxon>
        <taxon>Eimeriorina</taxon>
        <taxon>Sarcocystidae</taxon>
        <taxon>Cystoisospora</taxon>
    </lineage>
</organism>
<evidence type="ECO:0000256" key="1">
    <source>
        <dbReference type="SAM" id="Phobius"/>
    </source>
</evidence>
<dbReference type="AlphaFoldDB" id="A0A2C6LB53"/>
<sequence>KINFKLYYKKIYEKILYLKNNYYPNYKLIFFIKNYLKKYFYNINIFNYYKFFNLTKIIKNIIYNNYDIYFINTKNFIFFNNIIQKNYFIIDSYNYKILFINKNLLKNLYFFTNNLINKNSFCKIIHKNICNLTTLNYFPFFSKKNKNPKIKTLVILYKKYLFSIFIWLWNKNWKYHLIFFNKFFIKIKNIYLNSNVKLKDITFNLIDLDNIFETKNYLYTNLISNKTGILIKNYFLYEENTLNSIWMCNLFTLKFKHIYLYSITHQKTFYEQKYSIIWGNIILTTGLYSPNIFISKIFLNYLEYYSQYKATKLAFIYTYHIIVESLIKQYYFNGIILPSVYFELLAKKMTNFIKIIYSYEIILSKENIIPFNFIVNLNYTYTLFGYPQIIYKPIILGISKSILASSGFLASLSFQETFKLLIKFSFKNMIDWMTDLKSKIIGTDIILVGTGWYRHFN</sequence>
<dbReference type="GO" id="GO:0000428">
    <property type="term" value="C:DNA-directed RNA polymerase complex"/>
    <property type="evidence" value="ECO:0007669"/>
    <property type="project" value="UniProtKB-KW"/>
</dbReference>
<accession>A0A2C6LB53</accession>
<gene>
    <name evidence="2" type="ORF">CSUI_000774</name>
</gene>
<dbReference type="Gene3D" id="1.10.1790.20">
    <property type="match status" value="1"/>
</dbReference>
<keyword evidence="3" id="KW-1185">Reference proteome</keyword>
<dbReference type="Proteomes" id="UP000221165">
    <property type="component" value="Unassembled WGS sequence"/>
</dbReference>
<keyword evidence="1" id="KW-1133">Transmembrane helix</keyword>
<name>A0A2C6LB53_9APIC</name>
<keyword evidence="2" id="KW-0240">DNA-directed RNA polymerase</keyword>
<feature type="transmembrane region" description="Helical" evidence="1">
    <location>
        <begin position="150"/>
        <end position="169"/>
    </location>
</feature>
<feature type="non-terminal residue" evidence="2">
    <location>
        <position position="1"/>
    </location>
</feature>
<evidence type="ECO:0000313" key="3">
    <source>
        <dbReference type="Proteomes" id="UP000221165"/>
    </source>
</evidence>
<keyword evidence="1" id="KW-0812">Transmembrane</keyword>
<comment type="caution">
    <text evidence="2">The sequence shown here is derived from an EMBL/GenBank/DDBJ whole genome shotgun (WGS) entry which is preliminary data.</text>
</comment>
<dbReference type="SUPFAM" id="SSF64484">
    <property type="entry name" value="beta and beta-prime subunits of DNA dependent RNA-polymerase"/>
    <property type="match status" value="1"/>
</dbReference>
<dbReference type="VEuPathDB" id="ToxoDB:CSUI_000774"/>
<proteinExistence type="predicted"/>
<keyword evidence="1" id="KW-0472">Membrane</keyword>
<reference evidence="2 3" key="1">
    <citation type="journal article" date="2017" name="Int. J. Parasitol.">
        <title>The genome of the protozoan parasite Cystoisospora suis and a reverse vaccinology approach to identify vaccine candidates.</title>
        <authorList>
            <person name="Palmieri N."/>
            <person name="Shrestha A."/>
            <person name="Ruttkowski B."/>
            <person name="Beck T."/>
            <person name="Vogl C."/>
            <person name="Tomley F."/>
            <person name="Blake D.P."/>
            <person name="Joachim A."/>
        </authorList>
    </citation>
    <scope>NUCLEOTIDE SEQUENCE [LARGE SCALE GENOMIC DNA]</scope>
    <source>
        <strain evidence="2 3">Wien I</strain>
    </source>
</reference>